<keyword evidence="6 7" id="KW-0472">Membrane</keyword>
<evidence type="ECO:0000313" key="8">
    <source>
        <dbReference type="EMBL" id="MBL4953309.1"/>
    </source>
</evidence>
<feature type="transmembrane region" description="Helical" evidence="7">
    <location>
        <begin position="224"/>
        <end position="247"/>
    </location>
</feature>
<dbReference type="PANTHER" id="PTHR42770:SF15">
    <property type="entry name" value="GLUTAMATE_GAMMA-AMINOBUTYRATE ANTIPORTER-RELATED"/>
    <property type="match status" value="1"/>
</dbReference>
<reference evidence="8 9" key="1">
    <citation type="submission" date="2021-01" db="EMBL/GenBank/DDBJ databases">
        <title>Genome public.</title>
        <authorList>
            <person name="Liu C."/>
            <person name="Sun Q."/>
        </authorList>
    </citation>
    <scope>NUCLEOTIDE SEQUENCE [LARGE SCALE GENOMIC DNA]</scope>
    <source>
        <strain evidence="8 9">YIM B02564</strain>
    </source>
</reference>
<dbReference type="Gene3D" id="1.20.1740.10">
    <property type="entry name" value="Amino acid/polyamine transporter I"/>
    <property type="match status" value="1"/>
</dbReference>
<proteinExistence type="predicted"/>
<dbReference type="EMBL" id="JAESWB010000181">
    <property type="protein sequence ID" value="MBL4953309.1"/>
    <property type="molecule type" value="Genomic_DNA"/>
</dbReference>
<feature type="transmembrane region" description="Helical" evidence="7">
    <location>
        <begin position="397"/>
        <end position="421"/>
    </location>
</feature>
<evidence type="ECO:0000256" key="1">
    <source>
        <dbReference type="ARBA" id="ARBA00004651"/>
    </source>
</evidence>
<dbReference type="PIRSF" id="PIRSF006060">
    <property type="entry name" value="AA_transporter"/>
    <property type="match status" value="1"/>
</dbReference>
<evidence type="ECO:0000256" key="3">
    <source>
        <dbReference type="ARBA" id="ARBA00022475"/>
    </source>
</evidence>
<feature type="transmembrane region" description="Helical" evidence="7">
    <location>
        <begin position="84"/>
        <end position="103"/>
    </location>
</feature>
<feature type="transmembrane region" description="Helical" evidence="7">
    <location>
        <begin position="144"/>
        <end position="168"/>
    </location>
</feature>
<keyword evidence="9" id="KW-1185">Reference proteome</keyword>
<evidence type="ECO:0000256" key="4">
    <source>
        <dbReference type="ARBA" id="ARBA00022692"/>
    </source>
</evidence>
<feature type="transmembrane region" description="Helical" evidence="7">
    <location>
        <begin position="39"/>
        <end position="63"/>
    </location>
</feature>
<evidence type="ECO:0000256" key="6">
    <source>
        <dbReference type="ARBA" id="ARBA00023136"/>
    </source>
</evidence>
<evidence type="ECO:0000256" key="2">
    <source>
        <dbReference type="ARBA" id="ARBA00022448"/>
    </source>
</evidence>
<feature type="transmembrane region" description="Helical" evidence="7">
    <location>
        <begin position="115"/>
        <end position="137"/>
    </location>
</feature>
<keyword evidence="3" id="KW-1003">Cell membrane</keyword>
<evidence type="ECO:0000256" key="7">
    <source>
        <dbReference type="SAM" id="Phobius"/>
    </source>
</evidence>
<accession>A0ABS1TRC2</accession>
<dbReference type="Proteomes" id="UP000623967">
    <property type="component" value="Unassembled WGS sequence"/>
</dbReference>
<comment type="subcellular location">
    <subcellularLocation>
        <location evidence="1">Cell membrane</location>
        <topology evidence="1">Multi-pass membrane protein</topology>
    </subcellularLocation>
</comment>
<dbReference type="Pfam" id="PF13520">
    <property type="entry name" value="AA_permease_2"/>
    <property type="match status" value="1"/>
</dbReference>
<dbReference type="RefSeq" id="WP_202654561.1">
    <property type="nucleotide sequence ID" value="NZ_JAESWB010000181.1"/>
</dbReference>
<keyword evidence="2" id="KW-0813">Transport</keyword>
<dbReference type="PANTHER" id="PTHR42770">
    <property type="entry name" value="AMINO ACID TRANSPORTER-RELATED"/>
    <property type="match status" value="1"/>
</dbReference>
<dbReference type="InterPro" id="IPR050367">
    <property type="entry name" value="APC_superfamily"/>
</dbReference>
<protein>
    <submittedName>
        <fullName evidence="8">APC family permease</fullName>
    </submittedName>
</protein>
<name>A0ABS1TRC2_9BACI</name>
<comment type="caution">
    <text evidence="8">The sequence shown here is derived from an EMBL/GenBank/DDBJ whole genome shotgun (WGS) entry which is preliminary data.</text>
</comment>
<keyword evidence="4 7" id="KW-0812">Transmembrane</keyword>
<sequence>MENKKKLRLFDSVLIAVTIVLVAESVAPAASIGPSQFFWWALLLLGFFLPYGLVSAELGTAYNDEGGIFDWVKRAYGPRNGGRVAWYYWINYPLWMGSLAVLFPTIITQISGYEFGTVSSIMISLVFIWGVTVISLFRVSDSKWILNLAALFKVFIMISLGGIGIYFAVTQGVANTFNAKTLLPSLDINSLSFISVIIFNFLGFEVVAAMSSEMNDPQKDIPKALVLGGLMIAVFYILAAFGVGVAIPFDKLTTDSGLIDSFTILLGAKGGWFVTIVGLMFLFTLAANLISWAYGVNYVALYASENNCFPKIFKWKNEKTEMPIGAPIVNGIVASVLVLIAPLMTQLGLEDIFWSFFALNLVTLLASYILMFPSFLKLRKIDPDRERPFKVKANGPMLKIITYVPLVLLIVSVVFTVVPLNASKDEIMFKLPLMIGTIISIIVGELIVNHSIKQKNKQGVGHDENIA</sequence>
<feature type="transmembrane region" description="Helical" evidence="7">
    <location>
        <begin position="352"/>
        <end position="376"/>
    </location>
</feature>
<keyword evidence="5 7" id="KW-1133">Transmembrane helix</keyword>
<gene>
    <name evidence="8" type="ORF">JK635_13925</name>
</gene>
<feature type="transmembrane region" description="Helical" evidence="7">
    <location>
        <begin position="427"/>
        <end position="448"/>
    </location>
</feature>
<dbReference type="InterPro" id="IPR002293">
    <property type="entry name" value="AA/rel_permease1"/>
</dbReference>
<evidence type="ECO:0000256" key="5">
    <source>
        <dbReference type="ARBA" id="ARBA00022989"/>
    </source>
</evidence>
<organism evidence="8 9">
    <name type="scientific">Neobacillus paridis</name>
    <dbReference type="NCBI Taxonomy" id="2803862"/>
    <lineage>
        <taxon>Bacteria</taxon>
        <taxon>Bacillati</taxon>
        <taxon>Bacillota</taxon>
        <taxon>Bacilli</taxon>
        <taxon>Bacillales</taxon>
        <taxon>Bacillaceae</taxon>
        <taxon>Neobacillus</taxon>
    </lineage>
</organism>
<feature type="transmembrane region" description="Helical" evidence="7">
    <location>
        <begin position="188"/>
        <end position="212"/>
    </location>
</feature>
<feature type="transmembrane region" description="Helical" evidence="7">
    <location>
        <begin position="324"/>
        <end position="346"/>
    </location>
</feature>
<feature type="transmembrane region" description="Helical" evidence="7">
    <location>
        <begin position="272"/>
        <end position="303"/>
    </location>
</feature>
<evidence type="ECO:0000313" key="9">
    <source>
        <dbReference type="Proteomes" id="UP000623967"/>
    </source>
</evidence>